<gene>
    <name evidence="4" type="ORF">MYCIT1_LOCUS24111</name>
</gene>
<evidence type="ECO:0000313" key="5">
    <source>
        <dbReference type="Proteomes" id="UP001295794"/>
    </source>
</evidence>
<dbReference type="InterPro" id="IPR009057">
    <property type="entry name" value="Homeodomain-like_sf"/>
</dbReference>
<comment type="caution">
    <text evidence="4">The sequence shown here is derived from an EMBL/GenBank/DDBJ whole genome shotgun (WGS) entry which is preliminary data.</text>
</comment>
<feature type="domain" description="HTH CENPB-type" evidence="3">
    <location>
        <begin position="28"/>
        <end position="91"/>
    </location>
</feature>
<proteinExistence type="predicted"/>
<reference evidence="4" key="1">
    <citation type="submission" date="2023-11" db="EMBL/GenBank/DDBJ databases">
        <authorList>
            <person name="De Vega J J."/>
            <person name="De Vega J J."/>
        </authorList>
    </citation>
    <scope>NUCLEOTIDE SEQUENCE</scope>
</reference>
<feature type="compositionally biased region" description="Pro residues" evidence="2">
    <location>
        <begin position="1"/>
        <end position="10"/>
    </location>
</feature>
<dbReference type="Gene3D" id="1.10.10.60">
    <property type="entry name" value="Homeodomain-like"/>
    <property type="match status" value="1"/>
</dbReference>
<dbReference type="SUPFAM" id="SSF46689">
    <property type="entry name" value="Homeodomain-like"/>
    <property type="match status" value="1"/>
</dbReference>
<feature type="region of interest" description="Disordered" evidence="2">
    <location>
        <begin position="1"/>
        <end position="30"/>
    </location>
</feature>
<dbReference type="InterPro" id="IPR006600">
    <property type="entry name" value="HTH_CenpB_DNA-bd_dom"/>
</dbReference>
<evidence type="ECO:0000256" key="2">
    <source>
        <dbReference type="SAM" id="MobiDB-lite"/>
    </source>
</evidence>
<evidence type="ECO:0000256" key="1">
    <source>
        <dbReference type="ARBA" id="ARBA00023125"/>
    </source>
</evidence>
<dbReference type="Proteomes" id="UP001295794">
    <property type="component" value="Unassembled WGS sequence"/>
</dbReference>
<dbReference type="AlphaFoldDB" id="A0AAD2K2W6"/>
<dbReference type="PROSITE" id="PS51253">
    <property type="entry name" value="HTH_CENPB"/>
    <property type="match status" value="1"/>
</dbReference>
<keyword evidence="1" id="KW-0238">DNA-binding</keyword>
<evidence type="ECO:0000259" key="3">
    <source>
        <dbReference type="PROSITE" id="PS51253"/>
    </source>
</evidence>
<name>A0AAD2K2W6_9AGAR</name>
<feature type="non-terminal residue" evidence="4">
    <location>
        <position position="1"/>
    </location>
</feature>
<protein>
    <recommendedName>
        <fullName evidence="3">HTH CENPB-type domain-containing protein</fullName>
    </recommendedName>
</protein>
<feature type="compositionally biased region" description="Polar residues" evidence="2">
    <location>
        <begin position="15"/>
        <end position="27"/>
    </location>
</feature>
<accession>A0AAD2K2W6</accession>
<evidence type="ECO:0000313" key="4">
    <source>
        <dbReference type="EMBL" id="CAK5275994.1"/>
    </source>
</evidence>
<organism evidence="4 5">
    <name type="scientific">Mycena citricolor</name>
    <dbReference type="NCBI Taxonomy" id="2018698"/>
    <lineage>
        <taxon>Eukaryota</taxon>
        <taxon>Fungi</taxon>
        <taxon>Dikarya</taxon>
        <taxon>Basidiomycota</taxon>
        <taxon>Agaricomycotina</taxon>
        <taxon>Agaricomycetes</taxon>
        <taxon>Agaricomycetidae</taxon>
        <taxon>Agaricales</taxon>
        <taxon>Marasmiineae</taxon>
        <taxon>Mycenaceae</taxon>
        <taxon>Mycena</taxon>
    </lineage>
</organism>
<dbReference type="GO" id="GO:0003677">
    <property type="term" value="F:DNA binding"/>
    <property type="evidence" value="ECO:0007669"/>
    <property type="project" value="UniProtKB-KW"/>
</dbReference>
<keyword evidence="5" id="KW-1185">Reference proteome</keyword>
<dbReference type="EMBL" id="CAVNYO010000405">
    <property type="protein sequence ID" value="CAK5275994.1"/>
    <property type="molecule type" value="Genomic_DNA"/>
</dbReference>
<sequence>KIPRPDPPLTRPDSTRNNTTAENSAALSNKRKQIVTSPKVDWALGFWVLDMEQKRCSVTGAMLIEQQKRFEEALKIPDNHCLRGTGWLDSF</sequence>